<keyword evidence="2" id="KW-1185">Reference proteome</keyword>
<dbReference type="RefSeq" id="WP_262566086.1">
    <property type="nucleotide sequence ID" value="NZ_JAPFCC010000001.1"/>
</dbReference>
<evidence type="ECO:0000313" key="1">
    <source>
        <dbReference type="EMBL" id="MCW7556401.1"/>
    </source>
</evidence>
<gene>
    <name evidence="1" type="ORF">NX722_27960</name>
</gene>
<organism evidence="1 2">
    <name type="scientific">Endozoicomonas gorgoniicola</name>
    <dbReference type="NCBI Taxonomy" id="1234144"/>
    <lineage>
        <taxon>Bacteria</taxon>
        <taxon>Pseudomonadati</taxon>
        <taxon>Pseudomonadota</taxon>
        <taxon>Gammaproteobacteria</taxon>
        <taxon>Oceanospirillales</taxon>
        <taxon>Endozoicomonadaceae</taxon>
        <taxon>Endozoicomonas</taxon>
    </lineage>
</organism>
<evidence type="ECO:0000313" key="2">
    <source>
        <dbReference type="Proteomes" id="UP001209854"/>
    </source>
</evidence>
<protein>
    <submittedName>
        <fullName evidence="1">Uncharacterized protein</fullName>
    </submittedName>
</protein>
<reference evidence="1 2" key="1">
    <citation type="submission" date="2022-10" db="EMBL/GenBank/DDBJ databases">
        <title>High-quality genome sequences of two octocoral-associated bacteria, Endozoicomonas euniceicola EF212 and Endozoicomonas gorgoniicola PS125.</title>
        <authorList>
            <person name="Chiou Y.-J."/>
            <person name="Chen Y.-H."/>
        </authorList>
    </citation>
    <scope>NUCLEOTIDE SEQUENCE [LARGE SCALE GENOMIC DNA]</scope>
    <source>
        <strain evidence="1 2">PS125</strain>
    </source>
</reference>
<name>A0ABT3N465_9GAMM</name>
<dbReference type="EMBL" id="JAPFCC010000001">
    <property type="protein sequence ID" value="MCW7556401.1"/>
    <property type="molecule type" value="Genomic_DNA"/>
</dbReference>
<sequence>MKCLFDFHKKNTTMDVSFNSGLSGISRIAADAVDKDFPKDKSSFKPSGESITAHFWTALEMGRTFQNREKRFAMNVNSSSLSLSPDEHHMMTNLALAIFEQRKNESPEFQKALDVLQESKELQEMLMMSRNILVAG</sequence>
<comment type="caution">
    <text evidence="1">The sequence shown here is derived from an EMBL/GenBank/DDBJ whole genome shotgun (WGS) entry which is preliminary data.</text>
</comment>
<accession>A0ABT3N465</accession>
<dbReference type="InterPro" id="IPR012672">
    <property type="entry name" value="T3SS_YscX"/>
</dbReference>
<proteinExistence type="predicted"/>
<dbReference type="Pfam" id="PF09474">
    <property type="entry name" value="Type_III_YscX"/>
    <property type="match status" value="1"/>
</dbReference>
<dbReference type="Proteomes" id="UP001209854">
    <property type="component" value="Unassembled WGS sequence"/>
</dbReference>